<sequence length="110" mass="12727">MGSSSAIQEEEDDFLSWLEDKVTSNLLEGRLVSFYKVAKKASQKLVGMIDMLEKYDAAHVAAYDVIFANQTYHCDPDLHQLHRQLWRKRWELGVGISQCHTRSEHGPHQR</sequence>
<keyword evidence="2" id="KW-1185">Reference proteome</keyword>
<evidence type="ECO:0000313" key="2">
    <source>
        <dbReference type="Proteomes" id="UP000664203"/>
    </source>
</evidence>
<comment type="caution">
    <text evidence="1">The sequence shown here is derived from an EMBL/GenBank/DDBJ whole genome shotgun (WGS) entry which is preliminary data.</text>
</comment>
<name>A0A8H3FVG9_9LECA</name>
<dbReference type="Proteomes" id="UP000664203">
    <property type="component" value="Unassembled WGS sequence"/>
</dbReference>
<dbReference type="EMBL" id="CAJPDR010000307">
    <property type="protein sequence ID" value="CAF9931441.1"/>
    <property type="molecule type" value="Genomic_DNA"/>
</dbReference>
<protein>
    <submittedName>
        <fullName evidence="1">Uncharacterized protein</fullName>
    </submittedName>
</protein>
<proteinExistence type="predicted"/>
<organism evidence="1 2">
    <name type="scientific">Alectoria fallacina</name>
    <dbReference type="NCBI Taxonomy" id="1903189"/>
    <lineage>
        <taxon>Eukaryota</taxon>
        <taxon>Fungi</taxon>
        <taxon>Dikarya</taxon>
        <taxon>Ascomycota</taxon>
        <taxon>Pezizomycotina</taxon>
        <taxon>Lecanoromycetes</taxon>
        <taxon>OSLEUM clade</taxon>
        <taxon>Lecanoromycetidae</taxon>
        <taxon>Lecanorales</taxon>
        <taxon>Lecanorineae</taxon>
        <taxon>Parmeliaceae</taxon>
        <taxon>Alectoria</taxon>
    </lineage>
</organism>
<accession>A0A8H3FVG9</accession>
<reference evidence="1" key="1">
    <citation type="submission" date="2021-03" db="EMBL/GenBank/DDBJ databases">
        <authorList>
            <person name="Tagirdzhanova G."/>
        </authorList>
    </citation>
    <scope>NUCLEOTIDE SEQUENCE</scope>
</reference>
<evidence type="ECO:0000313" key="1">
    <source>
        <dbReference type="EMBL" id="CAF9931441.1"/>
    </source>
</evidence>
<dbReference type="AlphaFoldDB" id="A0A8H3FVG9"/>
<gene>
    <name evidence="1" type="ORF">ALECFALPRED_005009</name>
</gene>